<feature type="region of interest" description="Disordered" evidence="2">
    <location>
        <begin position="1"/>
        <end position="50"/>
    </location>
</feature>
<keyword evidence="1" id="KW-0175">Coiled coil</keyword>
<accession>A0AAN8G046</accession>
<name>A0AAN8G046_TRICO</name>
<evidence type="ECO:0000313" key="4">
    <source>
        <dbReference type="Proteomes" id="UP001331761"/>
    </source>
</evidence>
<sequence>MYEEWMTQMTNNFCSPPKKRAKSEHPGTSKSEDYPDSDDSFNDPVLPEPSQITQTILQRRDAKCQNVATQQQPREDGFTRSVPVHSSPLRAPGDGRRKPMQRTVTSVTPRRFTTQERNDYHQNGQLLMLKNRVENMERERERLAAQTRDQLIAKEKHHAIEISQKEERIRQLEVQIQCLRQENLQSSFQIHNVTMSGTADVEMAGSSTTPGANAVLPTKRVSLPRSDVAWKNISRFGAAASVFANNSTIHGFSSENGSETFAHIPSQMLGVSREYRVEQDMPSAEYCTWTVVVL</sequence>
<reference evidence="3 4" key="1">
    <citation type="submission" date="2019-10" db="EMBL/GenBank/DDBJ databases">
        <title>Assembly and Annotation for the nematode Trichostrongylus colubriformis.</title>
        <authorList>
            <person name="Martin J."/>
        </authorList>
    </citation>
    <scope>NUCLEOTIDE SEQUENCE [LARGE SCALE GENOMIC DNA]</scope>
    <source>
        <strain evidence="3">G859</strain>
        <tissue evidence="3">Whole worm</tissue>
    </source>
</reference>
<gene>
    <name evidence="3" type="ORF">GCK32_014957</name>
</gene>
<feature type="coiled-coil region" evidence="1">
    <location>
        <begin position="126"/>
        <end position="182"/>
    </location>
</feature>
<proteinExistence type="predicted"/>
<comment type="caution">
    <text evidence="3">The sequence shown here is derived from an EMBL/GenBank/DDBJ whole genome shotgun (WGS) entry which is preliminary data.</text>
</comment>
<evidence type="ECO:0000256" key="1">
    <source>
        <dbReference type="SAM" id="Coils"/>
    </source>
</evidence>
<protein>
    <submittedName>
        <fullName evidence="3">Uncharacterized protein</fullName>
    </submittedName>
</protein>
<organism evidence="3 4">
    <name type="scientific">Trichostrongylus colubriformis</name>
    <name type="common">Black scour worm</name>
    <dbReference type="NCBI Taxonomy" id="6319"/>
    <lineage>
        <taxon>Eukaryota</taxon>
        <taxon>Metazoa</taxon>
        <taxon>Ecdysozoa</taxon>
        <taxon>Nematoda</taxon>
        <taxon>Chromadorea</taxon>
        <taxon>Rhabditida</taxon>
        <taxon>Rhabditina</taxon>
        <taxon>Rhabditomorpha</taxon>
        <taxon>Strongyloidea</taxon>
        <taxon>Trichostrongylidae</taxon>
        <taxon>Trichostrongylus</taxon>
    </lineage>
</organism>
<feature type="region of interest" description="Disordered" evidence="2">
    <location>
        <begin position="68"/>
        <end position="106"/>
    </location>
</feature>
<dbReference type="EMBL" id="WIXE01009907">
    <property type="protein sequence ID" value="KAK5978028.1"/>
    <property type="molecule type" value="Genomic_DNA"/>
</dbReference>
<evidence type="ECO:0000313" key="3">
    <source>
        <dbReference type="EMBL" id="KAK5978028.1"/>
    </source>
</evidence>
<dbReference type="AlphaFoldDB" id="A0AAN8G046"/>
<dbReference type="Proteomes" id="UP001331761">
    <property type="component" value="Unassembled WGS sequence"/>
</dbReference>
<feature type="compositionally biased region" description="Basic and acidic residues" evidence="2">
    <location>
        <begin position="23"/>
        <end position="33"/>
    </location>
</feature>
<evidence type="ECO:0000256" key="2">
    <source>
        <dbReference type="SAM" id="MobiDB-lite"/>
    </source>
</evidence>
<keyword evidence="4" id="KW-1185">Reference proteome</keyword>